<keyword evidence="3" id="KW-1185">Reference proteome</keyword>
<proteinExistence type="predicted"/>
<feature type="transmembrane region" description="Helical" evidence="1">
    <location>
        <begin position="274"/>
        <end position="295"/>
    </location>
</feature>
<sequence length="372" mass="38566">MKSRARSSGRRPHPRALLVVPSAAALLLGVDAGLDLFDTWAPVTGERLRDSHGVLMVLGFVGSLVSLERAVALRRPVALLAPLGLSLGTLAQLHAATAAPGAWLVVAGALGLLTVSAVLWRRQRDDAVLVETMGAVLAVGAALLWRGGVDVPLLLPWLAGFLVLTIVGERLELARLAMGPRAAPTLLLTTAAFCVCVVASLLWPRVGAAGVGLTLAGLTWWLATHDVARRTVRGRGLTRFMGASMLAGQVWLGVAAGVWLVVGPVTSGGAYDAVVHAVFLGFTMSMVMAHAPVILPAVAGIRLDFHWAMWLPAGLLQVSLVVRLWLGDALGSGLAHTVGGVLNVVAVLSFFLVVLGAAALRATPPVPAGARP</sequence>
<evidence type="ECO:0000313" key="2">
    <source>
        <dbReference type="EMBL" id="MBE7325016.1"/>
    </source>
</evidence>
<reference evidence="2 3" key="1">
    <citation type="submission" date="2020-10" db="EMBL/GenBank/DDBJ databases">
        <title>Nocardioides sp. isolated from sludge.</title>
        <authorList>
            <person name="Zhang X."/>
        </authorList>
    </citation>
    <scope>NUCLEOTIDE SEQUENCE [LARGE SCALE GENOMIC DNA]</scope>
    <source>
        <strain evidence="2 3">Y6</strain>
    </source>
</reference>
<feature type="transmembrane region" description="Helical" evidence="1">
    <location>
        <begin position="338"/>
        <end position="360"/>
    </location>
</feature>
<comment type="caution">
    <text evidence="2">The sequence shown here is derived from an EMBL/GenBank/DDBJ whole genome shotgun (WGS) entry which is preliminary data.</text>
</comment>
<protein>
    <recommendedName>
        <fullName evidence="4">NnrS family protein</fullName>
    </recommendedName>
</protein>
<feature type="transmembrane region" description="Helical" evidence="1">
    <location>
        <begin position="101"/>
        <end position="120"/>
    </location>
</feature>
<keyword evidence="1" id="KW-1133">Transmembrane helix</keyword>
<feature type="transmembrane region" description="Helical" evidence="1">
    <location>
        <begin position="307"/>
        <end position="326"/>
    </location>
</feature>
<dbReference type="Proteomes" id="UP000756387">
    <property type="component" value="Unassembled WGS sequence"/>
</dbReference>
<evidence type="ECO:0000256" key="1">
    <source>
        <dbReference type="SAM" id="Phobius"/>
    </source>
</evidence>
<dbReference type="RefSeq" id="WP_193638332.1">
    <property type="nucleotide sequence ID" value="NZ_JADCSA010000008.1"/>
</dbReference>
<name>A0ABR9RTW5_9ACTN</name>
<accession>A0ABR9RTW5</accession>
<dbReference type="EMBL" id="JADCSA010000008">
    <property type="protein sequence ID" value="MBE7325016.1"/>
    <property type="molecule type" value="Genomic_DNA"/>
</dbReference>
<evidence type="ECO:0000313" key="3">
    <source>
        <dbReference type="Proteomes" id="UP000756387"/>
    </source>
</evidence>
<organism evidence="2 3">
    <name type="scientific">Nocardioides malaquae</name>
    <dbReference type="NCBI Taxonomy" id="2773426"/>
    <lineage>
        <taxon>Bacteria</taxon>
        <taxon>Bacillati</taxon>
        <taxon>Actinomycetota</taxon>
        <taxon>Actinomycetes</taxon>
        <taxon>Propionibacteriales</taxon>
        <taxon>Nocardioidaceae</taxon>
        <taxon>Nocardioides</taxon>
    </lineage>
</organism>
<evidence type="ECO:0008006" key="4">
    <source>
        <dbReference type="Google" id="ProtNLM"/>
    </source>
</evidence>
<keyword evidence="1" id="KW-0812">Transmembrane</keyword>
<gene>
    <name evidence="2" type="ORF">IEQ44_10130</name>
</gene>
<feature type="transmembrane region" description="Helical" evidence="1">
    <location>
        <begin position="127"/>
        <end position="145"/>
    </location>
</feature>
<feature type="transmembrane region" description="Helical" evidence="1">
    <location>
        <begin position="240"/>
        <end position="262"/>
    </location>
</feature>
<feature type="transmembrane region" description="Helical" evidence="1">
    <location>
        <begin position="77"/>
        <end position="95"/>
    </location>
</feature>
<feature type="transmembrane region" description="Helical" evidence="1">
    <location>
        <begin position="209"/>
        <end position="228"/>
    </location>
</feature>
<keyword evidence="1" id="KW-0472">Membrane</keyword>
<feature type="transmembrane region" description="Helical" evidence="1">
    <location>
        <begin position="183"/>
        <end position="203"/>
    </location>
</feature>